<reference evidence="1 2" key="1">
    <citation type="submission" date="2016-03" db="EMBL/GenBank/DDBJ databases">
        <title>Whole genome sequencing of Grifola frondosa 9006-11.</title>
        <authorList>
            <person name="Min B."/>
            <person name="Park H."/>
            <person name="Kim J.-G."/>
            <person name="Cho H."/>
            <person name="Oh Y.-L."/>
            <person name="Kong W.-S."/>
            <person name="Choi I.-G."/>
        </authorList>
    </citation>
    <scope>NUCLEOTIDE SEQUENCE [LARGE SCALE GENOMIC DNA]</scope>
    <source>
        <strain evidence="1 2">9006-11</strain>
    </source>
</reference>
<sequence length="111" mass="12430">MISTKTNRIVCFVFEVSKTNEQDENVTIATGFTIEDTLIATADVLNECSVDVAQMRPRLVAGEARQGIMTTAYVPASRQRRTLRESSNPVRLNQIISEESIELGEKFRQPP</sequence>
<accession>A0A1C7MKV1</accession>
<name>A0A1C7MKV1_GRIFR</name>
<proteinExistence type="predicted"/>
<dbReference type="OrthoDB" id="2343366at2759"/>
<comment type="caution">
    <text evidence="1">The sequence shown here is derived from an EMBL/GenBank/DDBJ whole genome shotgun (WGS) entry which is preliminary data.</text>
</comment>
<dbReference type="AlphaFoldDB" id="A0A1C7MKV1"/>
<evidence type="ECO:0000313" key="2">
    <source>
        <dbReference type="Proteomes" id="UP000092993"/>
    </source>
</evidence>
<dbReference type="Proteomes" id="UP000092993">
    <property type="component" value="Unassembled WGS sequence"/>
</dbReference>
<protein>
    <submittedName>
        <fullName evidence="1">Uncharacterized protein</fullName>
    </submittedName>
</protein>
<gene>
    <name evidence="1" type="ORF">A0H81_03827</name>
</gene>
<organism evidence="1 2">
    <name type="scientific">Grifola frondosa</name>
    <name type="common">Maitake</name>
    <name type="synonym">Polyporus frondosus</name>
    <dbReference type="NCBI Taxonomy" id="5627"/>
    <lineage>
        <taxon>Eukaryota</taxon>
        <taxon>Fungi</taxon>
        <taxon>Dikarya</taxon>
        <taxon>Basidiomycota</taxon>
        <taxon>Agaricomycotina</taxon>
        <taxon>Agaricomycetes</taxon>
        <taxon>Polyporales</taxon>
        <taxon>Grifolaceae</taxon>
        <taxon>Grifola</taxon>
    </lineage>
</organism>
<dbReference type="STRING" id="5627.A0A1C7MKV1"/>
<keyword evidence="2" id="KW-1185">Reference proteome</keyword>
<evidence type="ECO:0000313" key="1">
    <source>
        <dbReference type="EMBL" id="OBZ77079.1"/>
    </source>
</evidence>
<dbReference type="EMBL" id="LUGG01000003">
    <property type="protein sequence ID" value="OBZ77079.1"/>
    <property type="molecule type" value="Genomic_DNA"/>
</dbReference>